<dbReference type="EMBL" id="DS469644">
    <property type="protein sequence ID" value="EDO37541.1"/>
    <property type="molecule type" value="Genomic_DNA"/>
</dbReference>
<dbReference type="PANTHER" id="PTHR10779">
    <property type="entry name" value="DYNEIN LIGHT CHAIN ROADBLOCK"/>
    <property type="match status" value="1"/>
</dbReference>
<dbReference type="Pfam" id="PF03259">
    <property type="entry name" value="Robl_LC7"/>
    <property type="match status" value="1"/>
</dbReference>
<comment type="subcellular location">
    <subcellularLocation>
        <location evidence="1 10">Cytoplasm</location>
        <location evidence="1 10">Cytoskeleton</location>
    </subcellularLocation>
</comment>
<dbReference type="GO" id="GO:0007018">
    <property type="term" value="P:microtubule-based movement"/>
    <property type="evidence" value="ECO:0000318"/>
    <property type="project" value="GO_Central"/>
</dbReference>
<dbReference type="GO" id="GO:0005737">
    <property type="term" value="C:cytoplasm"/>
    <property type="evidence" value="ECO:0000318"/>
    <property type="project" value="GO_Central"/>
</dbReference>
<keyword evidence="7 10" id="KW-0505">Motor protein</keyword>
<dbReference type="FunFam" id="3.30.450.30:FF:000009">
    <property type="entry name" value="Dynein light chain roadblock"/>
    <property type="match status" value="1"/>
</dbReference>
<name>A7SFE4_NEMVE</name>
<evidence type="ECO:0000259" key="11">
    <source>
        <dbReference type="SMART" id="SM00960"/>
    </source>
</evidence>
<reference evidence="12 13" key="1">
    <citation type="journal article" date="2007" name="Science">
        <title>Sea anemone genome reveals ancestral eumetazoan gene repertoire and genomic organization.</title>
        <authorList>
            <person name="Putnam N.H."/>
            <person name="Srivastava M."/>
            <person name="Hellsten U."/>
            <person name="Dirks B."/>
            <person name="Chapman J."/>
            <person name="Salamov A."/>
            <person name="Terry A."/>
            <person name="Shapiro H."/>
            <person name="Lindquist E."/>
            <person name="Kapitonov V.V."/>
            <person name="Jurka J."/>
            <person name="Genikhovich G."/>
            <person name="Grigoriev I.V."/>
            <person name="Lucas S.M."/>
            <person name="Steele R.E."/>
            <person name="Finnerty J.R."/>
            <person name="Technau U."/>
            <person name="Martindale M.Q."/>
            <person name="Rokhsar D.S."/>
        </authorList>
    </citation>
    <scope>NUCLEOTIDE SEQUENCE [LARGE SCALE GENOMIC DNA]</scope>
    <source>
        <strain evidence="13">CH2 X CH6</strain>
    </source>
</reference>
<organism evidence="12 13">
    <name type="scientific">Nematostella vectensis</name>
    <name type="common">Starlet sea anemone</name>
    <dbReference type="NCBI Taxonomy" id="45351"/>
    <lineage>
        <taxon>Eukaryota</taxon>
        <taxon>Metazoa</taxon>
        <taxon>Cnidaria</taxon>
        <taxon>Anthozoa</taxon>
        <taxon>Hexacorallia</taxon>
        <taxon>Actiniaria</taxon>
        <taxon>Edwardsiidae</taxon>
        <taxon>Nematostella</taxon>
    </lineage>
</organism>
<dbReference type="OMA" id="MYANRMR"/>
<dbReference type="GO" id="GO:0005813">
    <property type="term" value="C:centrosome"/>
    <property type="evidence" value="ECO:0000318"/>
    <property type="project" value="GO_Central"/>
</dbReference>
<evidence type="ECO:0000256" key="5">
    <source>
        <dbReference type="ARBA" id="ARBA00022701"/>
    </source>
</evidence>
<dbReference type="GO" id="GO:0045505">
    <property type="term" value="F:dynein intermediate chain binding"/>
    <property type="evidence" value="ECO:0000318"/>
    <property type="project" value="GO_Central"/>
</dbReference>
<evidence type="ECO:0000256" key="8">
    <source>
        <dbReference type="ARBA" id="ARBA00023212"/>
    </source>
</evidence>
<dbReference type="eggNOG" id="KOG4115">
    <property type="taxonomic scope" value="Eukaryota"/>
</dbReference>
<evidence type="ECO:0000256" key="2">
    <source>
        <dbReference type="ARBA" id="ARBA00007191"/>
    </source>
</evidence>
<dbReference type="InterPro" id="IPR004942">
    <property type="entry name" value="Roadblock/LAMTOR2_dom"/>
</dbReference>
<comment type="similarity">
    <text evidence="2 10">Belongs to the GAMAD family.</text>
</comment>
<proteinExistence type="inferred from homology"/>
<dbReference type="Gene3D" id="3.30.450.30">
    <property type="entry name" value="Dynein light chain 2a, cytoplasmic"/>
    <property type="match status" value="1"/>
</dbReference>
<dbReference type="PIRSF" id="PIRSF009998">
    <property type="entry name" value="DLC7"/>
    <property type="match status" value="1"/>
</dbReference>
<dbReference type="STRING" id="45351.A7SFE4"/>
<evidence type="ECO:0000256" key="7">
    <source>
        <dbReference type="ARBA" id="ARBA00023175"/>
    </source>
</evidence>
<dbReference type="GO" id="GO:0005874">
    <property type="term" value="C:microtubule"/>
    <property type="evidence" value="ECO:0007669"/>
    <property type="project" value="UniProtKB-UniRule"/>
</dbReference>
<dbReference type="GO" id="GO:0005868">
    <property type="term" value="C:cytoplasmic dynein complex"/>
    <property type="evidence" value="ECO:0000318"/>
    <property type="project" value="GO_Central"/>
</dbReference>
<dbReference type="InterPro" id="IPR016561">
    <property type="entry name" value="DYNLRB1/2"/>
</dbReference>
<evidence type="ECO:0000256" key="10">
    <source>
        <dbReference type="PIRNR" id="PIRNR009998"/>
    </source>
</evidence>
<dbReference type="HOGENOM" id="CLU_113002_3_1_1"/>
<sequence length="111" mass="12770">MNKLRAEQLKQTMDRIHRIEGHTNVSGVLVINTKGLILHTSLDTTQTTAYTQQCVPLVELARATIRDTDPEDDLRFFRVRTLKHELIIAPEDKYTLIVIQKTDAQANRFIL</sequence>
<evidence type="ECO:0000313" key="12">
    <source>
        <dbReference type="EMBL" id="EDO37541.1"/>
    </source>
</evidence>
<evidence type="ECO:0000256" key="4">
    <source>
        <dbReference type="ARBA" id="ARBA00022490"/>
    </source>
</evidence>
<dbReference type="Proteomes" id="UP000001593">
    <property type="component" value="Unassembled WGS sequence"/>
</dbReference>
<keyword evidence="3 10" id="KW-0813">Transport</keyword>
<dbReference type="SMART" id="SM00960">
    <property type="entry name" value="Robl_LC7"/>
    <property type="match status" value="1"/>
</dbReference>
<evidence type="ECO:0000313" key="13">
    <source>
        <dbReference type="Proteomes" id="UP000001593"/>
    </source>
</evidence>
<accession>A7SFE4</accession>
<keyword evidence="13" id="KW-1185">Reference proteome</keyword>
<evidence type="ECO:0000256" key="1">
    <source>
        <dbReference type="ARBA" id="ARBA00004245"/>
    </source>
</evidence>
<protein>
    <recommendedName>
        <fullName evidence="10">Dynein light chain roadblock</fullName>
    </recommendedName>
</protein>
<keyword evidence="5 10" id="KW-0493">Microtubule</keyword>
<dbReference type="AlphaFoldDB" id="A7SFE4"/>
<dbReference type="InParanoid" id="A7SFE4"/>
<evidence type="ECO:0000256" key="3">
    <source>
        <dbReference type="ARBA" id="ARBA00022448"/>
    </source>
</evidence>
<keyword evidence="4 10" id="KW-0963">Cytoplasm</keyword>
<comment type="function">
    <text evidence="9">Acts as one of several non-catalytic accessory components of the cytoplasmic dynein 1 complex that are thought to be involved in linking dynein to cargos and to adapter proteins that regulate dynein function. Cytoplasmic dynein 1 acts as a motor for the intracellular retrograde motility of vesicles and organelles along microtubules.</text>
</comment>
<keyword evidence="6 10" id="KW-0243">Dynein</keyword>
<gene>
    <name evidence="12" type="ORF">NEMVEDRAFT_v1g116478</name>
</gene>
<dbReference type="PhylomeDB" id="A7SFE4"/>
<evidence type="ECO:0000256" key="9">
    <source>
        <dbReference type="ARBA" id="ARBA00025362"/>
    </source>
</evidence>
<keyword evidence="8 10" id="KW-0206">Cytoskeleton</keyword>
<evidence type="ECO:0000256" key="6">
    <source>
        <dbReference type="ARBA" id="ARBA00023017"/>
    </source>
</evidence>
<dbReference type="SUPFAM" id="SSF103196">
    <property type="entry name" value="Roadblock/LC7 domain"/>
    <property type="match status" value="1"/>
</dbReference>
<feature type="domain" description="Roadblock/LAMTOR2" evidence="11">
    <location>
        <begin position="13"/>
        <end position="100"/>
    </location>
</feature>